<feature type="region of interest" description="Disordered" evidence="2">
    <location>
        <begin position="1"/>
        <end position="128"/>
    </location>
</feature>
<feature type="compositionally biased region" description="Basic and acidic residues" evidence="2">
    <location>
        <begin position="68"/>
        <end position="77"/>
    </location>
</feature>
<dbReference type="RefSeq" id="XP_016627311.1">
    <property type="nucleotide sequence ID" value="XM_016781533.1"/>
</dbReference>
<dbReference type="VEuPathDB" id="FungiDB:Z520_11042"/>
<evidence type="ECO:0000313" key="3">
    <source>
        <dbReference type="EMBL" id="KIX93188.1"/>
    </source>
</evidence>
<feature type="coiled-coil region" evidence="1">
    <location>
        <begin position="311"/>
        <end position="338"/>
    </location>
</feature>
<evidence type="ECO:0000256" key="1">
    <source>
        <dbReference type="SAM" id="Coils"/>
    </source>
</evidence>
<sequence>MPSLGSLFGWKWGNKPQRGLESNPPASSNLPHSEAGPQNATGTREASLLVGANVDGGKPEKSSIQVDKSMETPKLAKDGTLGTNEPLGDSVDISKQAPLPNDDVAGEPGGQQDSTTRILPSDIDPDPRIGAPEVIDRSKALHSQWNQFNKSVTSFTDGLIRAGDLRREAIRRRENVVGEVEGMLASAGDGALRDFRGTLLGLKQIETELQAEDKKLIQQGFQIGRQGSKIFGPAAETSFQILNDQGVVVRSEESVTEDSVLSTDDIRLDQTPEAQRYLSKMGDVDVLQDILINMDAELRMLSETNETLDVMEELETRRKEVLNELRLAEEDLAKLYEDLPERRVNISEEQIRPPSETEQQLPSQSNIDYGETGGVLGSQSRSEIQGNSLSQILQSATNDNSVQSTTKVEVYLDYQSQQSPEERQNSPQAAEDARPGGGQAQEVDSQTAQLDS</sequence>
<feature type="region of interest" description="Disordered" evidence="2">
    <location>
        <begin position="395"/>
        <end position="452"/>
    </location>
</feature>
<dbReference type="OrthoDB" id="4156315at2759"/>
<gene>
    <name evidence="3" type="ORF">Z520_11042</name>
</gene>
<feature type="compositionally biased region" description="Polar residues" evidence="2">
    <location>
        <begin position="356"/>
        <end position="367"/>
    </location>
</feature>
<keyword evidence="1" id="KW-0175">Coiled coil</keyword>
<evidence type="ECO:0000313" key="4">
    <source>
        <dbReference type="Proteomes" id="UP000053411"/>
    </source>
</evidence>
<dbReference type="GeneID" id="27716788"/>
<evidence type="ECO:0000256" key="2">
    <source>
        <dbReference type="SAM" id="MobiDB-lite"/>
    </source>
</evidence>
<accession>A0A0D2K9W7</accession>
<feature type="compositionally biased region" description="Polar residues" evidence="2">
    <location>
        <begin position="395"/>
        <end position="407"/>
    </location>
</feature>
<protein>
    <submittedName>
        <fullName evidence="3">Uncharacterized protein</fullName>
    </submittedName>
</protein>
<keyword evidence="4" id="KW-1185">Reference proteome</keyword>
<dbReference type="AlphaFoldDB" id="A0A0D2K9W7"/>
<proteinExistence type="predicted"/>
<dbReference type="Proteomes" id="UP000053411">
    <property type="component" value="Unassembled WGS sequence"/>
</dbReference>
<feature type="compositionally biased region" description="Polar residues" evidence="2">
    <location>
        <begin position="442"/>
        <end position="452"/>
    </location>
</feature>
<feature type="region of interest" description="Disordered" evidence="2">
    <location>
        <begin position="345"/>
        <end position="383"/>
    </location>
</feature>
<organism evidence="3 4">
    <name type="scientific">Fonsecaea multimorphosa CBS 102226</name>
    <dbReference type="NCBI Taxonomy" id="1442371"/>
    <lineage>
        <taxon>Eukaryota</taxon>
        <taxon>Fungi</taxon>
        <taxon>Dikarya</taxon>
        <taxon>Ascomycota</taxon>
        <taxon>Pezizomycotina</taxon>
        <taxon>Eurotiomycetes</taxon>
        <taxon>Chaetothyriomycetidae</taxon>
        <taxon>Chaetothyriales</taxon>
        <taxon>Herpotrichiellaceae</taxon>
        <taxon>Fonsecaea</taxon>
    </lineage>
</organism>
<dbReference type="EMBL" id="KN848096">
    <property type="protein sequence ID" value="KIX93188.1"/>
    <property type="molecule type" value="Genomic_DNA"/>
</dbReference>
<name>A0A0D2K9W7_9EURO</name>
<reference evidence="3 4" key="1">
    <citation type="submission" date="2015-01" db="EMBL/GenBank/DDBJ databases">
        <title>The Genome Sequence of Fonsecaea multimorphosa CBS 102226.</title>
        <authorList>
            <consortium name="The Broad Institute Genomics Platform"/>
            <person name="Cuomo C."/>
            <person name="de Hoog S."/>
            <person name="Gorbushina A."/>
            <person name="Stielow B."/>
            <person name="Teixiera M."/>
            <person name="Abouelleil A."/>
            <person name="Chapman S.B."/>
            <person name="Priest M."/>
            <person name="Young S.K."/>
            <person name="Wortman J."/>
            <person name="Nusbaum C."/>
            <person name="Birren B."/>
        </authorList>
    </citation>
    <scope>NUCLEOTIDE SEQUENCE [LARGE SCALE GENOMIC DNA]</scope>
    <source>
        <strain evidence="3 4">CBS 102226</strain>
    </source>
</reference>
<feature type="compositionally biased region" description="Polar residues" evidence="2">
    <location>
        <begin position="24"/>
        <end position="44"/>
    </location>
</feature>